<protein>
    <submittedName>
        <fullName evidence="2">RluA family pseudouridine synthase</fullName>
        <ecNumber evidence="2">5.4.99.-</ecNumber>
    </submittedName>
</protein>
<dbReference type="GO" id="GO:0016853">
    <property type="term" value="F:isomerase activity"/>
    <property type="evidence" value="ECO:0007669"/>
    <property type="project" value="UniProtKB-KW"/>
</dbReference>
<evidence type="ECO:0000259" key="1">
    <source>
        <dbReference type="Pfam" id="PF00849"/>
    </source>
</evidence>
<dbReference type="InterPro" id="IPR050188">
    <property type="entry name" value="RluA_PseudoU_synthase"/>
</dbReference>
<dbReference type="EC" id="5.4.99.-" evidence="2"/>
<reference evidence="2" key="1">
    <citation type="submission" date="2023-07" db="EMBL/GenBank/DDBJ databases">
        <title>Marinobacter sp. chi1 genome sequencing and assembly.</title>
        <authorList>
            <person name="Park S."/>
        </authorList>
    </citation>
    <scope>NUCLEOTIDE SEQUENCE</scope>
    <source>
        <strain evidence="2">Chi1</strain>
    </source>
</reference>
<dbReference type="SUPFAM" id="SSF55120">
    <property type="entry name" value="Pseudouridine synthase"/>
    <property type="match status" value="1"/>
</dbReference>
<dbReference type="EMBL" id="JAUMIS010000002">
    <property type="protein sequence ID" value="MDO3722437.1"/>
    <property type="molecule type" value="Genomic_DNA"/>
</dbReference>
<dbReference type="CDD" id="cd02869">
    <property type="entry name" value="PseudoU_synth_RluA_like"/>
    <property type="match status" value="1"/>
</dbReference>
<dbReference type="InterPro" id="IPR006145">
    <property type="entry name" value="PsdUridine_synth_RsuA/RluA"/>
</dbReference>
<comment type="caution">
    <text evidence="2">The sequence shown here is derived from an EMBL/GenBank/DDBJ whole genome shotgun (WGS) entry which is preliminary data.</text>
</comment>
<dbReference type="InterPro" id="IPR020103">
    <property type="entry name" value="PsdUridine_synth_cat_dom_sf"/>
</dbReference>
<gene>
    <name evidence="2" type="ORF">QVZ43_11955</name>
</gene>
<name>A0ABT8W2G0_9GAMM</name>
<keyword evidence="2" id="KW-0413">Isomerase</keyword>
<dbReference type="RefSeq" id="WP_302910123.1">
    <property type="nucleotide sequence ID" value="NZ_JAUMIS010000002.1"/>
</dbReference>
<dbReference type="Gene3D" id="3.30.2350.10">
    <property type="entry name" value="Pseudouridine synthase"/>
    <property type="match status" value="1"/>
</dbReference>
<organism evidence="2 3">
    <name type="scientific">Marinobacter suaedae</name>
    <dbReference type="NCBI Taxonomy" id="3057675"/>
    <lineage>
        <taxon>Bacteria</taxon>
        <taxon>Pseudomonadati</taxon>
        <taxon>Pseudomonadota</taxon>
        <taxon>Gammaproteobacteria</taxon>
        <taxon>Pseudomonadales</taxon>
        <taxon>Marinobacteraceae</taxon>
        <taxon>Marinobacter</taxon>
    </lineage>
</organism>
<sequence length="272" mass="30544">MRTIIDLTAERPQTAVDALSAASDLPKQRIKDAMAKGACWWTQKGKRVRLRKAKREVKIGTRLELYYDDTVLARTPPPAQLIADFKRYSAWFKPHGMLSQGSQWGDHCSLLRWAEQELQRDCHLIHRLDADAAGLMLIAHDTKAAGALSQLFSGRQMTKRYEAQVIGKLDAENLRVNQPIDGKEAISVINTLSYSEPDHSTLVSVDIETGRKHQIRKHLAHLGHPIIGDRLYGKPASCSLQLTARFLEFDCPLTRRRMTLELPGDIGSSNDA</sequence>
<keyword evidence="3" id="KW-1185">Reference proteome</keyword>
<feature type="domain" description="Pseudouridine synthase RsuA/RluA-like" evidence="1">
    <location>
        <begin position="88"/>
        <end position="221"/>
    </location>
</feature>
<dbReference type="PANTHER" id="PTHR21600">
    <property type="entry name" value="MITOCHONDRIAL RNA PSEUDOURIDINE SYNTHASE"/>
    <property type="match status" value="1"/>
</dbReference>
<evidence type="ECO:0000313" key="3">
    <source>
        <dbReference type="Proteomes" id="UP001168640"/>
    </source>
</evidence>
<dbReference type="Proteomes" id="UP001168640">
    <property type="component" value="Unassembled WGS sequence"/>
</dbReference>
<dbReference type="Pfam" id="PF00849">
    <property type="entry name" value="PseudoU_synth_2"/>
    <property type="match status" value="1"/>
</dbReference>
<accession>A0ABT8W2G0</accession>
<proteinExistence type="predicted"/>
<evidence type="ECO:0000313" key="2">
    <source>
        <dbReference type="EMBL" id="MDO3722437.1"/>
    </source>
</evidence>